<evidence type="ECO:0000313" key="1">
    <source>
        <dbReference type="EMBL" id="WMN11378.1"/>
    </source>
</evidence>
<name>A0AA51NA54_9BACT</name>
<dbReference type="RefSeq" id="WP_308348495.1">
    <property type="nucleotide sequence ID" value="NZ_CP129971.1"/>
</dbReference>
<sequence>MESRSNKSEIIDTFSNVRYFSFEEKKAPLLDTEGVNRLLDAIIDFKSVLNEKTH</sequence>
<evidence type="ECO:0000313" key="2">
    <source>
        <dbReference type="Proteomes" id="UP001230496"/>
    </source>
</evidence>
<dbReference type="KEGG" id="msaa:QYS49_38170"/>
<keyword evidence="2" id="KW-1185">Reference proteome</keyword>
<proteinExistence type="predicted"/>
<organism evidence="1 2">
    <name type="scientific">Marivirga salinarum</name>
    <dbReference type="NCBI Taxonomy" id="3059078"/>
    <lineage>
        <taxon>Bacteria</taxon>
        <taxon>Pseudomonadati</taxon>
        <taxon>Bacteroidota</taxon>
        <taxon>Cytophagia</taxon>
        <taxon>Cytophagales</taxon>
        <taxon>Marivirgaceae</taxon>
        <taxon>Marivirga</taxon>
    </lineage>
</organism>
<accession>A0AA51NA54</accession>
<dbReference type="AlphaFoldDB" id="A0AA51NA54"/>
<dbReference type="EMBL" id="CP129971">
    <property type="protein sequence ID" value="WMN11378.1"/>
    <property type="molecule type" value="Genomic_DNA"/>
</dbReference>
<reference evidence="1 2" key="1">
    <citation type="submission" date="2023-08" db="EMBL/GenBank/DDBJ databases">
        <title>Comparative genomics and taxonomic characterization of three novel marine species of genus Marivirga.</title>
        <authorList>
            <person name="Muhammad N."/>
            <person name="Kim S.-G."/>
        </authorList>
    </citation>
    <scope>NUCLEOTIDE SEQUENCE [LARGE SCALE GENOMIC DNA]</scope>
    <source>
        <strain evidence="1 2">BDSF4-3</strain>
    </source>
</reference>
<protein>
    <submittedName>
        <fullName evidence="1">Uncharacterized protein</fullName>
    </submittedName>
</protein>
<dbReference type="Proteomes" id="UP001230496">
    <property type="component" value="Chromosome"/>
</dbReference>
<gene>
    <name evidence="1" type="ORF">QYS49_38170</name>
</gene>